<proteinExistence type="predicted"/>
<dbReference type="Pfam" id="PF13360">
    <property type="entry name" value="PQQ_2"/>
    <property type="match status" value="1"/>
</dbReference>
<dbReference type="AlphaFoldDB" id="A0A7C2K017"/>
<feature type="chain" id="PRO_5028213420" evidence="1">
    <location>
        <begin position="21"/>
        <end position="411"/>
    </location>
</feature>
<reference evidence="3" key="1">
    <citation type="journal article" date="2020" name="mSystems">
        <title>Genome- and Community-Level Interaction Insights into Carbon Utilization and Element Cycling Functions of Hydrothermarchaeota in Hydrothermal Sediment.</title>
        <authorList>
            <person name="Zhou Z."/>
            <person name="Liu Y."/>
            <person name="Xu W."/>
            <person name="Pan J."/>
            <person name="Luo Z.H."/>
            <person name="Li M."/>
        </authorList>
    </citation>
    <scope>NUCLEOTIDE SEQUENCE [LARGE SCALE GENOMIC DNA]</scope>
    <source>
        <strain evidence="3">SpSt-339</strain>
    </source>
</reference>
<dbReference type="SMART" id="SM00564">
    <property type="entry name" value="PQQ"/>
    <property type="match status" value="4"/>
</dbReference>
<evidence type="ECO:0000256" key="1">
    <source>
        <dbReference type="SAM" id="SignalP"/>
    </source>
</evidence>
<dbReference type="InterPro" id="IPR002372">
    <property type="entry name" value="PQQ_rpt_dom"/>
</dbReference>
<feature type="domain" description="Pyrrolo-quinoline quinone repeat" evidence="2">
    <location>
        <begin position="81"/>
        <end position="326"/>
    </location>
</feature>
<keyword evidence="1" id="KW-0732">Signal</keyword>
<dbReference type="EMBL" id="DSOK01000291">
    <property type="protein sequence ID" value="HEN15840.1"/>
    <property type="molecule type" value="Genomic_DNA"/>
</dbReference>
<organism evidence="3">
    <name type="scientific">Schlesneria paludicola</name>
    <dbReference type="NCBI Taxonomy" id="360056"/>
    <lineage>
        <taxon>Bacteria</taxon>
        <taxon>Pseudomonadati</taxon>
        <taxon>Planctomycetota</taxon>
        <taxon>Planctomycetia</taxon>
        <taxon>Planctomycetales</taxon>
        <taxon>Planctomycetaceae</taxon>
        <taxon>Schlesneria</taxon>
    </lineage>
</organism>
<gene>
    <name evidence="3" type="ORF">ENQ76_10280</name>
</gene>
<accession>A0A7C2K017</accession>
<dbReference type="InterPro" id="IPR011047">
    <property type="entry name" value="Quinoprotein_ADH-like_sf"/>
</dbReference>
<dbReference type="SUPFAM" id="SSF50998">
    <property type="entry name" value="Quinoprotein alcohol dehydrogenase-like"/>
    <property type="match status" value="1"/>
</dbReference>
<name>A0A7C2K017_9PLAN</name>
<sequence length="411" mass="44767">MKSCLLMSALSMLAVGAVQAADWPQWRGADRTDISQETGLLQDWPEGGPKRLWLNRDVGLGYSGYAIVGDTLYTMGARDDDEYLIAVNVADGSEKWAAKMAPRLGNRWGDGPRGTPTVDGDRVYGLSGQGELVCVLAADGKILWQVSMADFGGKRPNWGYCESVTIDGEKVVCTPGGSKGTLLALDKLTGRPVWQSEGIDDGAQYASIVPIDFNARHQLVQLTQQNLFAVDAATGDVLWKTDWPGKTAVIPTPIYKDGYVYITSGYGVGSKLVKLGPDNAVEEVYFNKVMKNHHGGVVLVGDHLYGHSDGTGWICQDFLTGEMVWNERDALGKGCLTCADGRLYCLDERDGTVVLAEPSPGGWKEHGRFTLSPQTEQRSPSGRIWTHPVVANGKLYLRDQELLFCYDVKAP</sequence>
<evidence type="ECO:0000259" key="2">
    <source>
        <dbReference type="Pfam" id="PF13360"/>
    </source>
</evidence>
<comment type="caution">
    <text evidence="3">The sequence shown here is derived from an EMBL/GenBank/DDBJ whole genome shotgun (WGS) entry which is preliminary data.</text>
</comment>
<dbReference type="PANTHER" id="PTHR34512:SF30">
    <property type="entry name" value="OUTER MEMBRANE PROTEIN ASSEMBLY FACTOR BAMB"/>
    <property type="match status" value="1"/>
</dbReference>
<feature type="signal peptide" evidence="1">
    <location>
        <begin position="1"/>
        <end position="20"/>
    </location>
</feature>
<protein>
    <submittedName>
        <fullName evidence="3">Polyvinylalcohol dehydrogenase</fullName>
    </submittedName>
</protein>
<dbReference type="Gene3D" id="2.130.10.10">
    <property type="entry name" value="YVTN repeat-like/Quinoprotein amine dehydrogenase"/>
    <property type="match status" value="1"/>
</dbReference>
<dbReference type="InterPro" id="IPR018391">
    <property type="entry name" value="PQQ_b-propeller_rpt"/>
</dbReference>
<dbReference type="InterPro" id="IPR015943">
    <property type="entry name" value="WD40/YVTN_repeat-like_dom_sf"/>
</dbReference>
<evidence type="ECO:0000313" key="3">
    <source>
        <dbReference type="EMBL" id="HEN15840.1"/>
    </source>
</evidence>
<dbReference type="PANTHER" id="PTHR34512">
    <property type="entry name" value="CELL SURFACE PROTEIN"/>
    <property type="match status" value="1"/>
</dbReference>